<name>A0A4Y9M196_9BRAD</name>
<dbReference type="GO" id="GO:0004314">
    <property type="term" value="F:[acyl-carrier-protein] S-malonyltransferase activity"/>
    <property type="evidence" value="ECO:0007669"/>
    <property type="project" value="TreeGrafter"/>
</dbReference>
<gene>
    <name evidence="2" type="ORF">E4K65_12160</name>
</gene>
<protein>
    <submittedName>
        <fullName evidence="2">Acyltransferase domain-containing protein</fullName>
    </submittedName>
</protein>
<dbReference type="SUPFAM" id="SSF52151">
    <property type="entry name" value="FabD/lysophospholipase-like"/>
    <property type="match status" value="1"/>
</dbReference>
<reference evidence="2 3" key="1">
    <citation type="submission" date="2019-03" db="EMBL/GenBank/DDBJ databases">
        <title>Bradyrhizobium diversity isolated from nodules of Chamaecrista fasciculata.</title>
        <authorList>
            <person name="Klepa M.S."/>
            <person name="Urquiaga M.O."/>
            <person name="Hungria M."/>
            <person name="Delamuta J.R."/>
        </authorList>
    </citation>
    <scope>NUCLEOTIDE SEQUENCE [LARGE SCALE GENOMIC DNA]</scope>
    <source>
        <strain evidence="2 3">CNPSo 3448</strain>
    </source>
</reference>
<dbReference type="PANTHER" id="PTHR42681:SF6">
    <property type="entry name" value="BLL0263 PROTEIN"/>
    <property type="match status" value="1"/>
</dbReference>
<dbReference type="SUPFAM" id="SSF55048">
    <property type="entry name" value="Probable ACP-binding domain of malonyl-CoA ACP transacylase"/>
    <property type="match status" value="1"/>
</dbReference>
<dbReference type="Gene3D" id="3.30.70.250">
    <property type="entry name" value="Malonyl-CoA ACP transacylase, ACP-binding"/>
    <property type="match status" value="1"/>
</dbReference>
<dbReference type="InterPro" id="IPR016035">
    <property type="entry name" value="Acyl_Trfase/lysoPLipase"/>
</dbReference>
<dbReference type="GO" id="GO:0005829">
    <property type="term" value="C:cytosol"/>
    <property type="evidence" value="ECO:0007669"/>
    <property type="project" value="TreeGrafter"/>
</dbReference>
<dbReference type="GO" id="GO:0006633">
    <property type="term" value="P:fatty acid biosynthetic process"/>
    <property type="evidence" value="ECO:0007669"/>
    <property type="project" value="TreeGrafter"/>
</dbReference>
<comment type="caution">
    <text evidence="2">The sequence shown here is derived from an EMBL/GenBank/DDBJ whole genome shotgun (WGS) entry which is preliminary data.</text>
</comment>
<dbReference type="RefSeq" id="WP_135174351.1">
    <property type="nucleotide sequence ID" value="NZ_SPQT01000004.1"/>
</dbReference>
<dbReference type="InterPro" id="IPR001227">
    <property type="entry name" value="Ac_transferase_dom_sf"/>
</dbReference>
<dbReference type="InterPro" id="IPR016036">
    <property type="entry name" value="Malonyl_transacylase_ACP-bd"/>
</dbReference>
<dbReference type="InterPro" id="IPR050858">
    <property type="entry name" value="Mal-CoA-ACP_Trans/PKS_FabD"/>
</dbReference>
<keyword evidence="2" id="KW-0012">Acyltransferase</keyword>
<dbReference type="Proteomes" id="UP000297966">
    <property type="component" value="Unassembled WGS sequence"/>
</dbReference>
<accession>A0A4Y9M196</accession>
<keyword evidence="3" id="KW-1185">Reference proteome</keyword>
<keyword evidence="2" id="KW-0808">Transferase</keyword>
<evidence type="ECO:0000313" key="3">
    <source>
        <dbReference type="Proteomes" id="UP000297966"/>
    </source>
</evidence>
<sequence length="308" mass="32732">MLALLCGGQGTLSDKIFDLAADQPAAEPVFTAATACLGEDPREFVRTHSADELSANHVSQILTVTSTLAIHACIADLLTEPTAVTGYSVGEMTAWSIAGIWTADEALRLTAVRARLMDSVAGPDGRLGYVRGLDPAALERLLGKHRCEIAIRNPDRLVVVGGAEQDVIDLCQEAARQGAMRTGLLAVRIASHTRQLEQACRPFQLTLDASTRSAIANQRVLLAGGDGERIFSASNATAKLACQVARPIDWSATLEALAELGVSRVLDLGPGHALAEMMQAFLPSVRCYAADGFRTIGGLRDWLQSRSS</sequence>
<dbReference type="SMART" id="SM00827">
    <property type="entry name" value="PKS_AT"/>
    <property type="match status" value="1"/>
</dbReference>
<organism evidence="2 3">
    <name type="scientific">Bradyrhizobium niftali</name>
    <dbReference type="NCBI Taxonomy" id="2560055"/>
    <lineage>
        <taxon>Bacteria</taxon>
        <taxon>Pseudomonadati</taxon>
        <taxon>Pseudomonadota</taxon>
        <taxon>Alphaproteobacteria</taxon>
        <taxon>Hyphomicrobiales</taxon>
        <taxon>Nitrobacteraceae</taxon>
        <taxon>Bradyrhizobium</taxon>
    </lineage>
</organism>
<evidence type="ECO:0000259" key="1">
    <source>
        <dbReference type="SMART" id="SM00827"/>
    </source>
</evidence>
<dbReference type="InterPro" id="IPR014043">
    <property type="entry name" value="Acyl_transferase_dom"/>
</dbReference>
<feature type="domain" description="Malonyl-CoA:ACP transacylase (MAT)" evidence="1">
    <location>
        <begin position="5"/>
        <end position="302"/>
    </location>
</feature>
<proteinExistence type="predicted"/>
<evidence type="ECO:0000313" key="2">
    <source>
        <dbReference type="EMBL" id="TFV48833.1"/>
    </source>
</evidence>
<dbReference type="Pfam" id="PF00698">
    <property type="entry name" value="Acyl_transf_1"/>
    <property type="match status" value="1"/>
</dbReference>
<dbReference type="EMBL" id="SPQT01000004">
    <property type="protein sequence ID" value="TFV48833.1"/>
    <property type="molecule type" value="Genomic_DNA"/>
</dbReference>
<dbReference type="OrthoDB" id="9808564at2"/>
<dbReference type="AlphaFoldDB" id="A0A4Y9M196"/>
<dbReference type="PANTHER" id="PTHR42681">
    <property type="entry name" value="MALONYL-COA-ACYL CARRIER PROTEIN TRANSACYLASE, MITOCHONDRIAL"/>
    <property type="match status" value="1"/>
</dbReference>
<dbReference type="Gene3D" id="3.40.366.10">
    <property type="entry name" value="Malonyl-Coenzyme A Acyl Carrier Protein, domain 2"/>
    <property type="match status" value="1"/>
</dbReference>